<protein>
    <submittedName>
        <fullName evidence="1">Uncharacterized protein</fullName>
    </submittedName>
</protein>
<evidence type="ECO:0000313" key="2">
    <source>
        <dbReference type="Proteomes" id="UP000246121"/>
    </source>
</evidence>
<proteinExistence type="predicted"/>
<dbReference type="VEuPathDB" id="TriTrypDB:TcCLB.510499.20"/>
<dbReference type="VEuPathDB" id="TriTrypDB:TcCLB.511487.51"/>
<dbReference type="EMBL" id="PRFA01000099">
    <property type="protein sequence ID" value="PWU87184.1"/>
    <property type="molecule type" value="Genomic_DNA"/>
</dbReference>
<dbReference type="VEuPathDB" id="TriTrypDB:TCDM_11680"/>
<organism evidence="1 2">
    <name type="scientific">Trypanosoma cruzi</name>
    <dbReference type="NCBI Taxonomy" id="5693"/>
    <lineage>
        <taxon>Eukaryota</taxon>
        <taxon>Discoba</taxon>
        <taxon>Euglenozoa</taxon>
        <taxon>Kinetoplastea</taxon>
        <taxon>Metakinetoplastina</taxon>
        <taxon>Trypanosomatida</taxon>
        <taxon>Trypanosomatidae</taxon>
        <taxon>Trypanosoma</taxon>
        <taxon>Schizotrypanum</taxon>
    </lineage>
</organism>
<dbReference type="VEuPathDB" id="TriTrypDB:C3747_303g36"/>
<dbReference type="VEuPathDB" id="TriTrypDB:TcCL_NonESM10766"/>
<evidence type="ECO:0000313" key="1">
    <source>
        <dbReference type="EMBL" id="PWU87184.1"/>
    </source>
</evidence>
<dbReference type="VEuPathDB" id="TriTrypDB:ECC02_010229"/>
<dbReference type="VEuPathDB" id="TriTrypDB:TcBrA4_0020930"/>
<dbReference type="VEuPathDB" id="TriTrypDB:TcCLB.508681.31"/>
<name>A0A2V2USZ5_TRYCR</name>
<dbReference type="InterPro" id="IPR036691">
    <property type="entry name" value="Endo/exonu/phosph_ase_sf"/>
</dbReference>
<dbReference type="VEuPathDB" id="TriTrypDB:Tc_MARK_4642"/>
<reference evidence="1 2" key="1">
    <citation type="journal article" date="2018" name="Microb. Genom.">
        <title>Expanding an expanded genome: long-read sequencing of Trypanosoma cruzi.</title>
        <authorList>
            <person name="Berna L."/>
            <person name="Rodriguez M."/>
            <person name="Chiribao M.L."/>
            <person name="Parodi-Talice A."/>
            <person name="Pita S."/>
            <person name="Rijo G."/>
            <person name="Alvarez-Valin F."/>
            <person name="Robello C."/>
        </authorList>
    </citation>
    <scope>NUCLEOTIDE SEQUENCE [LARGE SCALE GENOMIC DNA]</scope>
    <source>
        <strain evidence="1 2">Dm28c</strain>
    </source>
</reference>
<gene>
    <name evidence="1" type="ORF">C4B63_99g59</name>
</gene>
<comment type="caution">
    <text evidence="1">The sequence shown here is derived from an EMBL/GenBank/DDBJ whole genome shotgun (WGS) entry which is preliminary data.</text>
</comment>
<dbReference type="VEuPathDB" id="TriTrypDB:TcG_10726"/>
<dbReference type="VEuPathDB" id="TriTrypDB:C4B63_99g59"/>
<dbReference type="Proteomes" id="UP000246121">
    <property type="component" value="Unassembled WGS sequence"/>
</dbReference>
<dbReference type="VEuPathDB" id="TriTrypDB:TCSYLVIO_009590"/>
<sequence>MTDKALPVTFHTYPRAHRRQGWIPHVCTWNVGALDAAALGFAARYGPHVLCVQEVWQPLLAICTSLHGAAFILLGAPHYTGKGYCCGLATLVRGMPTRGILSFSQFLPAVRNSRTTADTEGCGVSMESAIFTGTFSTAACAHAPTRRTVEEREHTLTVLHHLVTHIVGVPFFLASSTEERTRMQFVIRHCGVSRNGACGAKSEKASDLTQLTDRWITGIVALAGRIIRVRQLKPEARRSTAAVDWEPTRTDATLTHGV</sequence>
<dbReference type="VEuPathDB" id="TriTrypDB:TcYC6_0036780"/>
<dbReference type="AlphaFoldDB" id="A0A2V2USZ5"/>
<dbReference type="SUPFAM" id="SSF56219">
    <property type="entry name" value="DNase I-like"/>
    <property type="match status" value="1"/>
</dbReference>
<accession>A0A2V2USZ5</accession>